<dbReference type="GO" id="GO:0006886">
    <property type="term" value="P:intracellular protein transport"/>
    <property type="evidence" value="ECO:0007669"/>
    <property type="project" value="InterPro"/>
</dbReference>
<evidence type="ECO:0000256" key="3">
    <source>
        <dbReference type="ARBA" id="ARBA00022927"/>
    </source>
</evidence>
<dbReference type="OrthoDB" id="302453at2759"/>
<evidence type="ECO:0000256" key="1">
    <source>
        <dbReference type="ARBA" id="ARBA00004308"/>
    </source>
</evidence>
<proteinExistence type="predicted"/>
<dbReference type="GO" id="GO:0030117">
    <property type="term" value="C:membrane coat"/>
    <property type="evidence" value="ECO:0007669"/>
    <property type="project" value="InterPro"/>
</dbReference>
<dbReference type="GO" id="GO:0016192">
    <property type="term" value="P:vesicle-mediated transport"/>
    <property type="evidence" value="ECO:0007669"/>
    <property type="project" value="InterPro"/>
</dbReference>
<evidence type="ECO:0000256" key="4">
    <source>
        <dbReference type="ARBA" id="ARBA00023136"/>
    </source>
</evidence>
<accession>A0A8S1NSN9</accession>
<dbReference type="InterPro" id="IPR002553">
    <property type="entry name" value="Clathrin/coatomer_adapt-like_N"/>
</dbReference>
<dbReference type="GO" id="GO:0012505">
    <property type="term" value="C:endomembrane system"/>
    <property type="evidence" value="ECO:0007669"/>
    <property type="project" value="UniProtKB-SubCell"/>
</dbReference>
<comment type="subcellular location">
    <subcellularLocation>
        <location evidence="1">Endomembrane system</location>
    </subcellularLocation>
</comment>
<dbReference type="InterPro" id="IPR026739">
    <property type="entry name" value="AP_beta"/>
</dbReference>
<keyword evidence="2" id="KW-0813">Transport</keyword>
<name>A0A8S1NSN9_9CILI</name>
<gene>
    <name evidence="6" type="ORF">PSON_ATCC_30995.1.T0590084</name>
</gene>
<dbReference type="EMBL" id="CAJJDN010000059">
    <property type="protein sequence ID" value="CAD8092503.1"/>
    <property type="molecule type" value="Genomic_DNA"/>
</dbReference>
<feature type="domain" description="Clathrin/coatomer adaptor adaptin-like N-terminal" evidence="5">
    <location>
        <begin position="3"/>
        <end position="77"/>
    </location>
</feature>
<evidence type="ECO:0000313" key="6">
    <source>
        <dbReference type="EMBL" id="CAD8092503.1"/>
    </source>
</evidence>
<organism evidence="6 7">
    <name type="scientific">Paramecium sonneborni</name>
    <dbReference type="NCBI Taxonomy" id="65129"/>
    <lineage>
        <taxon>Eukaryota</taxon>
        <taxon>Sar</taxon>
        <taxon>Alveolata</taxon>
        <taxon>Ciliophora</taxon>
        <taxon>Intramacronucleata</taxon>
        <taxon>Oligohymenophorea</taxon>
        <taxon>Peniculida</taxon>
        <taxon>Parameciidae</taxon>
        <taxon>Paramecium</taxon>
    </lineage>
</organism>
<keyword evidence="3" id="KW-0653">Protein transport</keyword>
<dbReference type="PANTHER" id="PTHR11134">
    <property type="entry name" value="ADAPTOR COMPLEX SUBUNIT BETA FAMILY MEMBER"/>
    <property type="match status" value="1"/>
</dbReference>
<dbReference type="Proteomes" id="UP000692954">
    <property type="component" value="Unassembled WGS sequence"/>
</dbReference>
<evidence type="ECO:0000313" key="7">
    <source>
        <dbReference type="Proteomes" id="UP000692954"/>
    </source>
</evidence>
<evidence type="ECO:0000256" key="2">
    <source>
        <dbReference type="ARBA" id="ARBA00022448"/>
    </source>
</evidence>
<sequence>MVQKKMIYYLYLTTYAEQNKEIALMAISTFQKDCKYNDPKFRNLYLLRFRGVNEYLMLAIKEALLDIDQYVKKIAII</sequence>
<protein>
    <recommendedName>
        <fullName evidence="5">Clathrin/coatomer adaptor adaptin-like N-terminal domain-containing protein</fullName>
    </recommendedName>
</protein>
<dbReference type="Pfam" id="PF01602">
    <property type="entry name" value="Adaptin_N"/>
    <property type="match status" value="1"/>
</dbReference>
<keyword evidence="7" id="KW-1185">Reference proteome</keyword>
<keyword evidence="4" id="KW-0472">Membrane</keyword>
<comment type="caution">
    <text evidence="6">The sequence shown here is derived from an EMBL/GenBank/DDBJ whole genome shotgun (WGS) entry which is preliminary data.</text>
</comment>
<dbReference type="AlphaFoldDB" id="A0A8S1NSN9"/>
<reference evidence="6" key="1">
    <citation type="submission" date="2021-01" db="EMBL/GenBank/DDBJ databases">
        <authorList>
            <consortium name="Genoscope - CEA"/>
            <person name="William W."/>
        </authorList>
    </citation>
    <scope>NUCLEOTIDE SEQUENCE</scope>
</reference>
<evidence type="ECO:0000259" key="5">
    <source>
        <dbReference type="Pfam" id="PF01602"/>
    </source>
</evidence>